<dbReference type="EMBL" id="NMPR01000004">
    <property type="protein sequence ID" value="KAA8636326.1"/>
    <property type="molecule type" value="Genomic_DNA"/>
</dbReference>
<feature type="signal peptide" evidence="1">
    <location>
        <begin position="1"/>
        <end position="17"/>
    </location>
</feature>
<proteinExistence type="predicted"/>
<sequence length="602" mass="68902">MSHILLLDNSLLSLIVAQVTEHADRLSLRQTCHVFEALVSHHLFRQVTVSPIGNDLARYLRVAYSPRLSKHIQQLIFLELDCPIAEGHRNQWPFPPTSAPWESQVLCEKNGLFWHSYSPLEVPSGSSDEQLYKVHDGLLPVFLEAIARMPKLRTFVSIPCDYDTYWVRCGIDLALARSRDFRSHRWPYAYRPQLNTEENAPASNIFMKGAELYVLPALAQKNVVSNRWLQLYWQSSTYFMFKAPPFPLQLTHLPCLSENLGVFEFNMGTIDNPVAEPERRQRHLELQHKLFSCLANAQNLRTLRLSAFQRSPISWPYAKKARDNYFFDLLAGQATDPSRGELYLPKLVCLRLETVNFSQAALIKFVARHAKTLRRIHLDDCRLEFNTVKRLARLPLHLDKFEVTSVTGMIRNIGRMGDQQHHFFGGHWTRIFEYIAPASLLGLINNHTSPAIAWENLEPTRFGRMPYQAHFNFLATTEDVRGSYRVMDAKGIVVYGGNEFEQRWETLVEEGKGIDFRQPSHPEMANCLGDEHGDGTYYPDDGAVRYATGEAPGLVTADSVLLEKLKRRALELSLSPRDMEEVQALMDSCKREEGGRGNEDSS</sequence>
<evidence type="ECO:0000256" key="1">
    <source>
        <dbReference type="SAM" id="SignalP"/>
    </source>
</evidence>
<dbReference type="Proteomes" id="UP000433876">
    <property type="component" value="Unassembled WGS sequence"/>
</dbReference>
<evidence type="ECO:0000313" key="3">
    <source>
        <dbReference type="Proteomes" id="UP000433876"/>
    </source>
</evidence>
<name>A0A8S9A4C0_SORMA</name>
<protein>
    <recommendedName>
        <fullName evidence="4">F-box domain-containing protein</fullName>
    </recommendedName>
</protein>
<dbReference type="AlphaFoldDB" id="A0A8S9A4C0"/>
<gene>
    <name evidence="2" type="ORF">SMACR_02736</name>
</gene>
<organism evidence="2 3">
    <name type="scientific">Sordaria macrospora</name>
    <dbReference type="NCBI Taxonomy" id="5147"/>
    <lineage>
        <taxon>Eukaryota</taxon>
        <taxon>Fungi</taxon>
        <taxon>Dikarya</taxon>
        <taxon>Ascomycota</taxon>
        <taxon>Pezizomycotina</taxon>
        <taxon>Sordariomycetes</taxon>
        <taxon>Sordariomycetidae</taxon>
        <taxon>Sordariales</taxon>
        <taxon>Sordariaceae</taxon>
        <taxon>Sordaria</taxon>
    </lineage>
</organism>
<evidence type="ECO:0000313" key="2">
    <source>
        <dbReference type="EMBL" id="KAA8636326.1"/>
    </source>
</evidence>
<accession>A0A8S9A4C0</accession>
<dbReference type="OMA" id="DFRQPSH"/>
<evidence type="ECO:0008006" key="4">
    <source>
        <dbReference type="Google" id="ProtNLM"/>
    </source>
</evidence>
<feature type="chain" id="PRO_5035899562" description="F-box domain-containing protein" evidence="1">
    <location>
        <begin position="18"/>
        <end position="602"/>
    </location>
</feature>
<keyword evidence="1" id="KW-0732">Signal</keyword>
<reference evidence="2 3" key="1">
    <citation type="submission" date="2017-07" db="EMBL/GenBank/DDBJ databases">
        <title>Genome sequence of the Sordaria macrospora wild type strain R19027.</title>
        <authorList>
            <person name="Nowrousian M."/>
            <person name="Teichert I."/>
            <person name="Kueck U."/>
        </authorList>
    </citation>
    <scope>NUCLEOTIDE SEQUENCE [LARGE SCALE GENOMIC DNA]</scope>
    <source>
        <strain evidence="2 3">R19027</strain>
        <tissue evidence="2">Mycelium</tissue>
    </source>
</reference>
<dbReference type="VEuPathDB" id="FungiDB:SMAC_02736"/>
<comment type="caution">
    <text evidence="2">The sequence shown here is derived from an EMBL/GenBank/DDBJ whole genome shotgun (WGS) entry which is preliminary data.</text>
</comment>